<reference evidence="1 2" key="1">
    <citation type="submission" date="2024-10" db="EMBL/GenBank/DDBJ databases">
        <authorList>
            <person name="Deangelis K."/>
            <person name="Huntemann M."/>
            <person name="Clum A."/>
            <person name="Wang J."/>
            <person name="Palaniappan K."/>
            <person name="Ritter S."/>
            <person name="Chen I.-M."/>
            <person name="Stamatis D."/>
            <person name="Reddy T."/>
            <person name="O'Malley R."/>
            <person name="Daum C."/>
            <person name="Ng V."/>
            <person name="Ivanova N."/>
            <person name="Kyrpides N."/>
            <person name="Woyke T."/>
        </authorList>
    </citation>
    <scope>NUCLEOTIDE SEQUENCE [LARGE SCALE GENOMIC DNA]</scope>
    <source>
        <strain evidence="1 2">GAS97</strain>
    </source>
</reference>
<evidence type="ECO:0000313" key="2">
    <source>
        <dbReference type="Proteomes" id="UP001620514"/>
    </source>
</evidence>
<dbReference type="EMBL" id="JBIYDN010000031">
    <property type="protein sequence ID" value="MFK4447128.1"/>
    <property type="molecule type" value="Genomic_DNA"/>
</dbReference>
<dbReference type="RefSeq" id="WP_404612490.1">
    <property type="nucleotide sequence ID" value="NZ_JBIYDN010000031.1"/>
</dbReference>
<organism evidence="1 2">
    <name type="scientific">Caballeronia udeis</name>
    <dbReference type="NCBI Taxonomy" id="1232866"/>
    <lineage>
        <taxon>Bacteria</taxon>
        <taxon>Pseudomonadati</taxon>
        <taxon>Pseudomonadota</taxon>
        <taxon>Betaproteobacteria</taxon>
        <taxon>Burkholderiales</taxon>
        <taxon>Burkholderiaceae</taxon>
        <taxon>Caballeronia</taxon>
    </lineage>
</organism>
<keyword evidence="2" id="KW-1185">Reference proteome</keyword>
<reference evidence="1 2" key="2">
    <citation type="submission" date="2024-11" db="EMBL/GenBank/DDBJ databases">
        <title>Using genomics to understand microbial adaptation to soil warming.</title>
        <authorList>
            <person name="Deangelis K.M. PhD."/>
        </authorList>
    </citation>
    <scope>NUCLEOTIDE SEQUENCE [LARGE SCALE GENOMIC DNA]</scope>
    <source>
        <strain evidence="1 2">GAS97</strain>
    </source>
</reference>
<dbReference type="Proteomes" id="UP001620514">
    <property type="component" value="Unassembled WGS sequence"/>
</dbReference>
<name>A0ABW8MTV8_9BURK</name>
<sequence>MKAIAQLKTAQILDRINALQTSTSHYFNSSQLTAPVREWLSKKLRPLIDARVKADYLIHSEVSLALATAATAGAEAIVKRVI</sequence>
<proteinExistence type="predicted"/>
<accession>A0ABW8MTV8</accession>
<evidence type="ECO:0000313" key="1">
    <source>
        <dbReference type="EMBL" id="MFK4447128.1"/>
    </source>
</evidence>
<comment type="caution">
    <text evidence="1">The sequence shown here is derived from an EMBL/GenBank/DDBJ whole genome shotgun (WGS) entry which is preliminary data.</text>
</comment>
<gene>
    <name evidence="1" type="ORF">ABH943_007160</name>
</gene>
<protein>
    <submittedName>
        <fullName evidence="1">Uncharacterized protein</fullName>
    </submittedName>
</protein>